<dbReference type="SUPFAM" id="SSF57959">
    <property type="entry name" value="Leucine zipper domain"/>
    <property type="match status" value="1"/>
</dbReference>
<sequence>MPSRGRKPNPNIPPSRPLTQQRQFRARKAQLVHDLEKRCRTLEEENVQLRRELHVLAGPQYPEPSPQLMEMSHEVMRNLADTAASMARWQQASLPLASASVAGGPGPCGPSTAMQTDDGPCPSTLASASYYRPHDAQSTTAPSHEPPSASISGPQGVHRPWSTPPVTSPPPSSMFGSFSVVTAESFERGQSGSTGCTTKDV</sequence>
<dbReference type="GO" id="GO:0003700">
    <property type="term" value="F:DNA-binding transcription factor activity"/>
    <property type="evidence" value="ECO:0007669"/>
    <property type="project" value="InterPro"/>
</dbReference>
<reference evidence="2 3" key="1">
    <citation type="submission" date="2014-04" db="EMBL/GenBank/DDBJ databases">
        <authorList>
            <consortium name="DOE Joint Genome Institute"/>
            <person name="Kuo A."/>
            <person name="Kohler A."/>
            <person name="Jargeat P."/>
            <person name="Nagy L.G."/>
            <person name="Floudas D."/>
            <person name="Copeland A."/>
            <person name="Barry K.W."/>
            <person name="Cichocki N."/>
            <person name="Veneault-Fourrey C."/>
            <person name="LaButti K."/>
            <person name="Lindquist E.A."/>
            <person name="Lipzen A."/>
            <person name="Lundell T."/>
            <person name="Morin E."/>
            <person name="Murat C."/>
            <person name="Sun H."/>
            <person name="Tunlid A."/>
            <person name="Henrissat B."/>
            <person name="Grigoriev I.V."/>
            <person name="Hibbett D.S."/>
            <person name="Martin F."/>
            <person name="Nordberg H.P."/>
            <person name="Cantor M.N."/>
            <person name="Hua S.X."/>
        </authorList>
    </citation>
    <scope>NUCLEOTIDE SEQUENCE [LARGE SCALE GENOMIC DNA]</scope>
    <source>
        <strain evidence="2 3">Ve08.2h10</strain>
    </source>
</reference>
<name>A0A0D0DYY7_9AGAM</name>
<feature type="region of interest" description="Disordered" evidence="1">
    <location>
        <begin position="100"/>
        <end position="177"/>
    </location>
</feature>
<gene>
    <name evidence="2" type="ORF">PAXRUDRAFT_11376</name>
</gene>
<evidence type="ECO:0000313" key="2">
    <source>
        <dbReference type="EMBL" id="KIK95546.1"/>
    </source>
</evidence>
<keyword evidence="3" id="KW-1185">Reference proteome</keyword>
<dbReference type="AlphaFoldDB" id="A0A0D0DYY7"/>
<dbReference type="OrthoDB" id="3365874at2759"/>
<feature type="compositionally biased region" description="Pro residues" evidence="1">
    <location>
        <begin position="162"/>
        <end position="172"/>
    </location>
</feature>
<accession>A0A0D0DYY7</accession>
<protein>
    <submittedName>
        <fullName evidence="2">Unplaced genomic scaffold scaffold_213, whole genome shotgun sequence</fullName>
    </submittedName>
</protein>
<dbReference type="InterPro" id="IPR046347">
    <property type="entry name" value="bZIP_sf"/>
</dbReference>
<organism evidence="2 3">
    <name type="scientific">Paxillus rubicundulus Ve08.2h10</name>
    <dbReference type="NCBI Taxonomy" id="930991"/>
    <lineage>
        <taxon>Eukaryota</taxon>
        <taxon>Fungi</taxon>
        <taxon>Dikarya</taxon>
        <taxon>Basidiomycota</taxon>
        <taxon>Agaricomycotina</taxon>
        <taxon>Agaricomycetes</taxon>
        <taxon>Agaricomycetidae</taxon>
        <taxon>Boletales</taxon>
        <taxon>Paxilineae</taxon>
        <taxon>Paxillaceae</taxon>
        <taxon>Paxillus</taxon>
    </lineage>
</organism>
<feature type="region of interest" description="Disordered" evidence="1">
    <location>
        <begin position="1"/>
        <end position="29"/>
    </location>
</feature>
<dbReference type="EMBL" id="KN825035">
    <property type="protein sequence ID" value="KIK95546.1"/>
    <property type="molecule type" value="Genomic_DNA"/>
</dbReference>
<dbReference type="InParanoid" id="A0A0D0DYY7"/>
<reference evidence="3" key="2">
    <citation type="submission" date="2015-01" db="EMBL/GenBank/DDBJ databases">
        <title>Evolutionary Origins and Diversification of the Mycorrhizal Mutualists.</title>
        <authorList>
            <consortium name="DOE Joint Genome Institute"/>
            <consortium name="Mycorrhizal Genomics Consortium"/>
            <person name="Kohler A."/>
            <person name="Kuo A."/>
            <person name="Nagy L.G."/>
            <person name="Floudas D."/>
            <person name="Copeland A."/>
            <person name="Barry K.W."/>
            <person name="Cichocki N."/>
            <person name="Veneault-Fourrey C."/>
            <person name="LaButti K."/>
            <person name="Lindquist E.A."/>
            <person name="Lipzen A."/>
            <person name="Lundell T."/>
            <person name="Morin E."/>
            <person name="Murat C."/>
            <person name="Riley R."/>
            <person name="Ohm R."/>
            <person name="Sun H."/>
            <person name="Tunlid A."/>
            <person name="Henrissat B."/>
            <person name="Grigoriev I.V."/>
            <person name="Hibbett D.S."/>
            <person name="Martin F."/>
        </authorList>
    </citation>
    <scope>NUCLEOTIDE SEQUENCE [LARGE SCALE GENOMIC DNA]</scope>
    <source>
        <strain evidence="3">Ve08.2h10</strain>
    </source>
</reference>
<evidence type="ECO:0000313" key="3">
    <source>
        <dbReference type="Proteomes" id="UP000054538"/>
    </source>
</evidence>
<dbReference type="Gene3D" id="1.20.5.170">
    <property type="match status" value="1"/>
</dbReference>
<dbReference type="Proteomes" id="UP000054538">
    <property type="component" value="Unassembled WGS sequence"/>
</dbReference>
<evidence type="ECO:0000256" key="1">
    <source>
        <dbReference type="SAM" id="MobiDB-lite"/>
    </source>
</evidence>
<proteinExistence type="predicted"/>
<dbReference type="HOGENOM" id="CLU_1360814_0_0_1"/>